<feature type="transmembrane region" description="Helical" evidence="11">
    <location>
        <begin position="107"/>
        <end position="126"/>
    </location>
</feature>
<dbReference type="SMART" id="SM00382">
    <property type="entry name" value="AAA"/>
    <property type="match status" value="1"/>
</dbReference>
<feature type="transmembrane region" description="Helical" evidence="11">
    <location>
        <begin position="29"/>
        <end position="48"/>
    </location>
</feature>
<evidence type="ECO:0000256" key="6">
    <source>
        <dbReference type="ARBA" id="ARBA00022741"/>
    </source>
</evidence>
<evidence type="ECO:0000256" key="5">
    <source>
        <dbReference type="ARBA" id="ARBA00022692"/>
    </source>
</evidence>
<dbReference type="Pfam" id="PF00005">
    <property type="entry name" value="ABC_tran"/>
    <property type="match status" value="1"/>
</dbReference>
<evidence type="ECO:0000256" key="7">
    <source>
        <dbReference type="ARBA" id="ARBA00022840"/>
    </source>
</evidence>
<feature type="transmembrane region" description="Helical" evidence="11">
    <location>
        <begin position="81"/>
        <end position="101"/>
    </location>
</feature>
<keyword evidence="3" id="KW-0813">Transport</keyword>
<evidence type="ECO:0000256" key="9">
    <source>
        <dbReference type="ARBA" id="ARBA00022989"/>
    </source>
</evidence>
<evidence type="ECO:0000256" key="11">
    <source>
        <dbReference type="SAM" id="Phobius"/>
    </source>
</evidence>
<dbReference type="Pfam" id="PF02653">
    <property type="entry name" value="BPD_transp_2"/>
    <property type="match status" value="1"/>
</dbReference>
<evidence type="ECO:0000256" key="2">
    <source>
        <dbReference type="ARBA" id="ARBA00005417"/>
    </source>
</evidence>
<dbReference type="SUPFAM" id="SSF52540">
    <property type="entry name" value="P-loop containing nucleoside triphosphate hydrolases"/>
    <property type="match status" value="1"/>
</dbReference>
<reference evidence="13 14" key="1">
    <citation type="submission" date="2024-06" db="EMBL/GenBank/DDBJ databases">
        <title>Genomic Encyclopedia of Type Strains, Phase IV (KMG-IV): sequencing the most valuable type-strain genomes for metagenomic binning, comparative biology and taxonomic classification.</title>
        <authorList>
            <person name="Goeker M."/>
        </authorList>
    </citation>
    <scope>NUCLEOTIDE SEQUENCE [LARGE SCALE GENOMIC DNA]</scope>
    <source>
        <strain evidence="13 14">DSM 29780</strain>
    </source>
</reference>
<protein>
    <submittedName>
        <fullName evidence="13">Branched-chain amino acid transport system permease protein</fullName>
    </submittedName>
</protein>
<keyword evidence="7" id="KW-0067">ATP-binding</keyword>
<keyword evidence="6" id="KW-0547">Nucleotide-binding</keyword>
<feature type="transmembrane region" description="Helical" evidence="11">
    <location>
        <begin position="133"/>
        <end position="152"/>
    </location>
</feature>
<evidence type="ECO:0000256" key="8">
    <source>
        <dbReference type="ARBA" id="ARBA00022970"/>
    </source>
</evidence>
<keyword evidence="9 11" id="KW-1133">Transmembrane helix</keyword>
<dbReference type="CDD" id="cd06581">
    <property type="entry name" value="TM_PBP1_LivM_like"/>
    <property type="match status" value="1"/>
</dbReference>
<keyword evidence="14" id="KW-1185">Reference proteome</keyword>
<evidence type="ECO:0000313" key="14">
    <source>
        <dbReference type="Proteomes" id="UP001549047"/>
    </source>
</evidence>
<evidence type="ECO:0000256" key="3">
    <source>
        <dbReference type="ARBA" id="ARBA00022448"/>
    </source>
</evidence>
<feature type="transmembrane region" description="Helical" evidence="11">
    <location>
        <begin position="54"/>
        <end position="74"/>
    </location>
</feature>
<feature type="transmembrane region" description="Helical" evidence="11">
    <location>
        <begin position="266"/>
        <end position="291"/>
    </location>
</feature>
<dbReference type="InterPro" id="IPR027417">
    <property type="entry name" value="P-loop_NTPase"/>
</dbReference>
<dbReference type="InterPro" id="IPR043428">
    <property type="entry name" value="LivM-like"/>
</dbReference>
<evidence type="ECO:0000259" key="12">
    <source>
        <dbReference type="PROSITE" id="PS50893"/>
    </source>
</evidence>
<sequence>MEATFLSAGQALAHAHAHFRSVRRRLDRISLSGVAVVAAALAILPPLFGDSYTIARLSNAVFYLIVALGFNIAFGLAGELALGYAAIMAVSAYTSGMLNVYLGTPGIVNLAASLGVGTGFGVLLMLPSLRVRGWYFGLVSMFAVLAMPYLIVMAEDWTGGENGLVGITGLNLLGVNFSFNMIYVLAVVVFAGLWLVVDNLRRSTWGLMLTACRDSFYAAQACGINPTRIRMVVFVLASVPASLAGFLMVNAEMFANPGNYDMNLTLLILTGVVLGGAGTLWGPVLGVGLLAGFSFWVGPFSSYNAVALGLMLMIGVVAFPNGVARSTGKSIRNWMSGRMTDVRPSSITPLRRHASSGNANAPVVDIKRLTIAFGAHTVVKGANLQLQRGTFCGLVGPNGSGKSTILNAICGAVQAKSGSIAIDGRNVTGLPMYAVGGMGVGRTFQMPQLIGDASVLENIMIGGVGQTRKGLLGALLRLPSERRRYREIEQSALHAFQRVGLAPELVGADADDLPLGLKRIVEVARAIAADPHLILLDEPAAGLNRAEKLKLGETLRRLNSEGVSVVLVEHNVSFVQEYCNEIALLDDGLIAARWRDGEPQPTILRDYIDQYPTADHDEEV</sequence>
<dbReference type="PROSITE" id="PS50893">
    <property type="entry name" value="ABC_TRANSPORTER_2"/>
    <property type="match status" value="1"/>
</dbReference>
<dbReference type="InterPro" id="IPR003439">
    <property type="entry name" value="ABC_transporter-like_ATP-bd"/>
</dbReference>
<evidence type="ECO:0000256" key="10">
    <source>
        <dbReference type="ARBA" id="ARBA00023136"/>
    </source>
</evidence>
<keyword evidence="8" id="KW-0029">Amino-acid transport</keyword>
<feature type="transmembrane region" description="Helical" evidence="11">
    <location>
        <begin position="303"/>
        <end position="323"/>
    </location>
</feature>
<evidence type="ECO:0000256" key="4">
    <source>
        <dbReference type="ARBA" id="ARBA00022475"/>
    </source>
</evidence>
<feature type="transmembrane region" description="Helical" evidence="11">
    <location>
        <begin position="172"/>
        <end position="197"/>
    </location>
</feature>
<comment type="similarity">
    <text evidence="2">Belongs to the ABC transporter superfamily.</text>
</comment>
<dbReference type="Proteomes" id="UP001549047">
    <property type="component" value="Unassembled WGS sequence"/>
</dbReference>
<comment type="subcellular location">
    <subcellularLocation>
        <location evidence="1">Cell membrane</location>
        <topology evidence="1">Multi-pass membrane protein</topology>
    </subcellularLocation>
</comment>
<keyword evidence="10 11" id="KW-0472">Membrane</keyword>
<accession>A0ABV2J679</accession>
<dbReference type="InterPro" id="IPR003593">
    <property type="entry name" value="AAA+_ATPase"/>
</dbReference>
<dbReference type="Gene3D" id="3.40.50.300">
    <property type="entry name" value="P-loop containing nucleotide triphosphate hydrolases"/>
    <property type="match status" value="1"/>
</dbReference>
<keyword evidence="4" id="KW-1003">Cell membrane</keyword>
<dbReference type="PANTHER" id="PTHR43820">
    <property type="entry name" value="HIGH-AFFINITY BRANCHED-CHAIN AMINO ACID TRANSPORT ATP-BINDING PROTEIN LIVF"/>
    <property type="match status" value="1"/>
</dbReference>
<dbReference type="EMBL" id="JBEPMB010000016">
    <property type="protein sequence ID" value="MET3616275.1"/>
    <property type="molecule type" value="Genomic_DNA"/>
</dbReference>
<proteinExistence type="inferred from homology"/>
<gene>
    <name evidence="13" type="ORF">ABID16_004624</name>
</gene>
<comment type="caution">
    <text evidence="13">The sequence shown here is derived from an EMBL/GenBank/DDBJ whole genome shotgun (WGS) entry which is preliminary data.</text>
</comment>
<feature type="transmembrane region" description="Helical" evidence="11">
    <location>
        <begin position="232"/>
        <end position="254"/>
    </location>
</feature>
<organism evidence="13 14">
    <name type="scientific">Rhizobium aquaticum</name>
    <dbReference type="NCBI Taxonomy" id="1549636"/>
    <lineage>
        <taxon>Bacteria</taxon>
        <taxon>Pseudomonadati</taxon>
        <taxon>Pseudomonadota</taxon>
        <taxon>Alphaproteobacteria</taxon>
        <taxon>Hyphomicrobiales</taxon>
        <taxon>Rhizobiaceae</taxon>
        <taxon>Rhizobium/Agrobacterium group</taxon>
        <taxon>Rhizobium</taxon>
    </lineage>
</organism>
<dbReference type="InterPro" id="IPR001851">
    <property type="entry name" value="ABC_transp_permease"/>
</dbReference>
<dbReference type="PANTHER" id="PTHR43820:SF3">
    <property type="entry name" value="BRANCHED-CHAIN AMINO ACID TRANSPORT SYSTEM,ATP-BINDING PROTEIN"/>
    <property type="match status" value="1"/>
</dbReference>
<evidence type="ECO:0000256" key="1">
    <source>
        <dbReference type="ARBA" id="ARBA00004651"/>
    </source>
</evidence>
<keyword evidence="5 11" id="KW-0812">Transmembrane</keyword>
<name>A0ABV2J679_9HYPH</name>
<evidence type="ECO:0000313" key="13">
    <source>
        <dbReference type="EMBL" id="MET3616275.1"/>
    </source>
</evidence>
<dbReference type="RefSeq" id="WP_354558727.1">
    <property type="nucleotide sequence ID" value="NZ_JBEPMB010000016.1"/>
</dbReference>
<dbReference type="InterPro" id="IPR052156">
    <property type="entry name" value="BCAA_Transport_ATP-bd_LivF"/>
</dbReference>
<feature type="domain" description="ABC transporter" evidence="12">
    <location>
        <begin position="364"/>
        <end position="612"/>
    </location>
</feature>